<reference evidence="2" key="2">
    <citation type="journal article" date="2009" name="Fungal Genet. Biol.">
        <title>The 2008 update of the Aspergillus nidulans genome annotation: a community effort.</title>
        <authorList>
            <person name="Wortman J.R."/>
            <person name="Gilsenan J.M."/>
            <person name="Joardar V."/>
            <person name="Deegan J."/>
            <person name="Clutterbuck J."/>
            <person name="Andersen M.R."/>
            <person name="Archer D."/>
            <person name="Bencina M."/>
            <person name="Braus G."/>
            <person name="Coutinho P."/>
            <person name="von Dohren H."/>
            <person name="Doonan J."/>
            <person name="Driessen A.J."/>
            <person name="Durek P."/>
            <person name="Espeso E."/>
            <person name="Fekete E."/>
            <person name="Flipphi M."/>
            <person name="Estrada C.G."/>
            <person name="Geysens S."/>
            <person name="Goldman G."/>
            <person name="de Groot P.W."/>
            <person name="Hansen K."/>
            <person name="Harris S.D."/>
            <person name="Heinekamp T."/>
            <person name="Helmstaedt K."/>
            <person name="Henrissat B."/>
            <person name="Hofmann G."/>
            <person name="Homan T."/>
            <person name="Horio T."/>
            <person name="Horiuchi H."/>
            <person name="James S."/>
            <person name="Jones M."/>
            <person name="Karaffa L."/>
            <person name="Karanyi Z."/>
            <person name="Kato M."/>
            <person name="Keller N."/>
            <person name="Kelly D.E."/>
            <person name="Kiel J.A."/>
            <person name="Kim J.M."/>
            <person name="van der Klei I.J."/>
            <person name="Klis F.M."/>
            <person name="Kovalchuk A."/>
            <person name="Krasevec N."/>
            <person name="Kubicek C.P."/>
            <person name="Liu B."/>
            <person name="Maccabe A."/>
            <person name="Meyer V."/>
            <person name="Mirabito P."/>
            <person name="Miskei M."/>
            <person name="Mos M."/>
            <person name="Mullins J."/>
            <person name="Nelson D.R."/>
            <person name="Nielsen J."/>
            <person name="Oakley B.R."/>
            <person name="Osmani S.A."/>
            <person name="Pakula T."/>
            <person name="Paszewski A."/>
            <person name="Paulsen I."/>
            <person name="Pilsyk S."/>
            <person name="Pocsi I."/>
            <person name="Punt P.J."/>
            <person name="Ram A.F."/>
            <person name="Ren Q."/>
            <person name="Robellet X."/>
            <person name="Robson G."/>
            <person name="Seiboth B."/>
            <person name="van Solingen P."/>
            <person name="Specht T."/>
            <person name="Sun J."/>
            <person name="Taheri-Talesh N."/>
            <person name="Takeshita N."/>
            <person name="Ussery D."/>
            <person name="vanKuyk P.A."/>
            <person name="Visser H."/>
            <person name="van de Vondervoort P.J."/>
            <person name="de Vries R.P."/>
            <person name="Walton J."/>
            <person name="Xiang X."/>
            <person name="Xiong Y."/>
            <person name="Zeng A.P."/>
            <person name="Brandt B.W."/>
            <person name="Cornell M.J."/>
            <person name="van den Hondel C.A."/>
            <person name="Visser J."/>
            <person name="Oliver S.G."/>
            <person name="Turner G."/>
        </authorList>
    </citation>
    <scope>GENOME REANNOTATION</scope>
    <source>
        <strain evidence="2">FGSC A4 / ATCC 38163 / CBS 112.46 / NRRL 194 / M139</strain>
    </source>
</reference>
<dbReference type="VEuPathDB" id="FungiDB:AN2024"/>
<accession>C8VLF2</accession>
<dbReference type="InParanoid" id="Q5BBQ6"/>
<accession>Q5BBQ6</accession>
<dbReference type="AlphaFoldDB" id="Q5BBQ6"/>
<sequence>MAYHEPLDAAPTSGHLPIEVPNSVAPCNSSITPNNTLFEQEPDRDDEIQRYLQATGETIYQSWRPSLTASPYLVQSNVQYHYPSSQSQNPGFPGSTSSFMQRNVTQADYHYSMNTHAPSTAMSDLSLARETTPTGILQCRWEGCTYTRDFGRVELFVVSVISLYSGIADMDIRWDLHRKRSNFCFSYR</sequence>
<organism evidence="1 2">
    <name type="scientific">Emericella nidulans (strain FGSC A4 / ATCC 38163 / CBS 112.46 / NRRL 194 / M139)</name>
    <name type="common">Aspergillus nidulans</name>
    <dbReference type="NCBI Taxonomy" id="227321"/>
    <lineage>
        <taxon>Eukaryota</taxon>
        <taxon>Fungi</taxon>
        <taxon>Dikarya</taxon>
        <taxon>Ascomycota</taxon>
        <taxon>Pezizomycotina</taxon>
        <taxon>Eurotiomycetes</taxon>
        <taxon>Eurotiomycetidae</taxon>
        <taxon>Eurotiales</taxon>
        <taxon>Aspergillaceae</taxon>
        <taxon>Aspergillus</taxon>
        <taxon>Aspergillus subgen. Nidulantes</taxon>
    </lineage>
</organism>
<protein>
    <submittedName>
        <fullName evidence="1">Uncharacterized protein</fullName>
    </submittedName>
</protein>
<evidence type="ECO:0000313" key="2">
    <source>
        <dbReference type="Proteomes" id="UP000000560"/>
    </source>
</evidence>
<evidence type="ECO:0000313" key="1">
    <source>
        <dbReference type="EMBL" id="CBF86032.1"/>
    </source>
</evidence>
<gene>
    <name evidence="1" type="ORF">ANIA_02024</name>
</gene>
<dbReference type="HOGENOM" id="CLU_1441041_0_0_1"/>
<dbReference type="GeneID" id="2875204"/>
<reference evidence="2" key="1">
    <citation type="journal article" date="2005" name="Nature">
        <title>Sequencing of Aspergillus nidulans and comparative analysis with A. fumigatus and A. oryzae.</title>
        <authorList>
            <person name="Galagan J.E."/>
            <person name="Calvo S.E."/>
            <person name="Cuomo C."/>
            <person name="Ma L.J."/>
            <person name="Wortman J.R."/>
            <person name="Batzoglou S."/>
            <person name="Lee S.I."/>
            <person name="Basturkmen M."/>
            <person name="Spevak C.C."/>
            <person name="Clutterbuck J."/>
            <person name="Kapitonov V."/>
            <person name="Jurka J."/>
            <person name="Scazzocchio C."/>
            <person name="Farman M."/>
            <person name="Butler J."/>
            <person name="Purcell S."/>
            <person name="Harris S."/>
            <person name="Braus G.H."/>
            <person name="Draht O."/>
            <person name="Busch S."/>
            <person name="D'Enfert C."/>
            <person name="Bouchier C."/>
            <person name="Goldman G.H."/>
            <person name="Bell-Pedersen D."/>
            <person name="Griffiths-Jones S."/>
            <person name="Doonan J.H."/>
            <person name="Yu J."/>
            <person name="Vienken K."/>
            <person name="Pain A."/>
            <person name="Freitag M."/>
            <person name="Selker E.U."/>
            <person name="Archer D.B."/>
            <person name="Penalva M.A."/>
            <person name="Oakley B.R."/>
            <person name="Momany M."/>
            <person name="Tanaka T."/>
            <person name="Kumagai T."/>
            <person name="Asai K."/>
            <person name="Machida M."/>
            <person name="Nierman W.C."/>
            <person name="Denning D.W."/>
            <person name="Caddick M."/>
            <person name="Hynes M."/>
            <person name="Paoletti M."/>
            <person name="Fischer R."/>
            <person name="Miller B."/>
            <person name="Dyer P."/>
            <person name="Sachs M.S."/>
            <person name="Osmani S.A."/>
            <person name="Birren B.W."/>
        </authorList>
    </citation>
    <scope>NUCLEOTIDE SEQUENCE [LARGE SCALE GENOMIC DNA]</scope>
    <source>
        <strain evidence="2">FGSC A4 / ATCC 38163 / CBS 112.46 / NRRL 194 / M139</strain>
    </source>
</reference>
<dbReference type="EMBL" id="BN001307">
    <property type="protein sequence ID" value="CBF86032.1"/>
    <property type="molecule type" value="Genomic_DNA"/>
</dbReference>
<proteinExistence type="predicted"/>
<dbReference type="RefSeq" id="XP_659628.1">
    <property type="nucleotide sequence ID" value="XM_654536.1"/>
</dbReference>
<dbReference type="KEGG" id="ani:ANIA_02024"/>
<keyword evidence="2" id="KW-1185">Reference proteome</keyword>
<name>Q5BBQ6_EMENI</name>
<dbReference type="Proteomes" id="UP000000560">
    <property type="component" value="Chromosome VII"/>
</dbReference>